<organism evidence="1 2">
    <name type="scientific">Rhipicephalus microplus</name>
    <name type="common">Cattle tick</name>
    <name type="synonym">Boophilus microplus</name>
    <dbReference type="NCBI Taxonomy" id="6941"/>
    <lineage>
        <taxon>Eukaryota</taxon>
        <taxon>Metazoa</taxon>
        <taxon>Ecdysozoa</taxon>
        <taxon>Arthropoda</taxon>
        <taxon>Chelicerata</taxon>
        <taxon>Arachnida</taxon>
        <taxon>Acari</taxon>
        <taxon>Parasitiformes</taxon>
        <taxon>Ixodida</taxon>
        <taxon>Ixodoidea</taxon>
        <taxon>Ixodidae</taxon>
        <taxon>Rhipicephalinae</taxon>
        <taxon>Rhipicephalus</taxon>
        <taxon>Boophilus</taxon>
    </lineage>
</organism>
<gene>
    <name evidence="1" type="ORF">HPB51_002939</name>
</gene>
<comment type="caution">
    <text evidence="1">The sequence shown here is derived from an EMBL/GenBank/DDBJ whole genome shotgun (WGS) entry which is preliminary data.</text>
</comment>
<keyword evidence="2" id="KW-1185">Reference proteome</keyword>
<protein>
    <submittedName>
        <fullName evidence="1">Uncharacterized protein</fullName>
    </submittedName>
</protein>
<dbReference type="AlphaFoldDB" id="A0A9J6DSF0"/>
<sequence length="304" mass="33951">MPLRAHRDKVVFTYAYVRSLACTHARDQKRRPYTHRAACGGFRKETQRTGAAAALSRRPPITSHTVHFPSARLARKFAVVNRPAASGMTPLPALCGHYPRVRWGRTCVSAGTTGVRKEQRKVLEDVLFVLHGKVHIQLVPDRERIFRRLIMVASEVLASSPVDSAAEGSLLLFWWKKGKKDTGSEVDRIKRPFPAACRKAYKTENLLFCVEFSTSRERLLFQLRSRTSGCSLGNLGTATSAELRWRRRFARPSSCLGLVVNCLVFLSFACRGRSTDHVRPRAGKARVRTAHEIASGPGADVCAR</sequence>
<name>A0A9J6DSF0_RHIMP</name>
<reference evidence="1" key="2">
    <citation type="submission" date="2021-09" db="EMBL/GenBank/DDBJ databases">
        <authorList>
            <person name="Jia N."/>
            <person name="Wang J."/>
            <person name="Shi W."/>
            <person name="Du L."/>
            <person name="Sun Y."/>
            <person name="Zhan W."/>
            <person name="Jiang J."/>
            <person name="Wang Q."/>
            <person name="Zhang B."/>
            <person name="Ji P."/>
            <person name="Sakyi L.B."/>
            <person name="Cui X."/>
            <person name="Yuan T."/>
            <person name="Jiang B."/>
            <person name="Yang W."/>
            <person name="Lam T.T.-Y."/>
            <person name="Chang Q."/>
            <person name="Ding S."/>
            <person name="Wang X."/>
            <person name="Zhu J."/>
            <person name="Ruan X."/>
            <person name="Zhao L."/>
            <person name="Wei J."/>
            <person name="Que T."/>
            <person name="Du C."/>
            <person name="Cheng J."/>
            <person name="Dai P."/>
            <person name="Han X."/>
            <person name="Huang E."/>
            <person name="Gao Y."/>
            <person name="Liu J."/>
            <person name="Shao H."/>
            <person name="Ye R."/>
            <person name="Li L."/>
            <person name="Wei W."/>
            <person name="Wang X."/>
            <person name="Wang C."/>
            <person name="Huo Q."/>
            <person name="Li W."/>
            <person name="Guo W."/>
            <person name="Chen H."/>
            <person name="Chen S."/>
            <person name="Zhou L."/>
            <person name="Zhou L."/>
            <person name="Ni X."/>
            <person name="Tian J."/>
            <person name="Zhou Y."/>
            <person name="Sheng Y."/>
            <person name="Liu T."/>
            <person name="Pan Y."/>
            <person name="Xia L."/>
            <person name="Li J."/>
            <person name="Zhao F."/>
            <person name="Cao W."/>
        </authorList>
    </citation>
    <scope>NUCLEOTIDE SEQUENCE</scope>
    <source>
        <strain evidence="1">Rmic-2018</strain>
        <tissue evidence="1">Larvae</tissue>
    </source>
</reference>
<evidence type="ECO:0000313" key="1">
    <source>
        <dbReference type="EMBL" id="KAH8025043.1"/>
    </source>
</evidence>
<accession>A0A9J6DSF0</accession>
<dbReference type="Proteomes" id="UP000821866">
    <property type="component" value="Unassembled WGS sequence"/>
</dbReference>
<evidence type="ECO:0000313" key="2">
    <source>
        <dbReference type="Proteomes" id="UP000821866"/>
    </source>
</evidence>
<dbReference type="EMBL" id="JABSTU010000007">
    <property type="protein sequence ID" value="KAH8025043.1"/>
    <property type="molecule type" value="Genomic_DNA"/>
</dbReference>
<proteinExistence type="predicted"/>
<reference evidence="1" key="1">
    <citation type="journal article" date="2020" name="Cell">
        <title>Large-Scale Comparative Analyses of Tick Genomes Elucidate Their Genetic Diversity and Vector Capacities.</title>
        <authorList>
            <consortium name="Tick Genome and Microbiome Consortium (TIGMIC)"/>
            <person name="Jia N."/>
            <person name="Wang J."/>
            <person name="Shi W."/>
            <person name="Du L."/>
            <person name="Sun Y."/>
            <person name="Zhan W."/>
            <person name="Jiang J.F."/>
            <person name="Wang Q."/>
            <person name="Zhang B."/>
            <person name="Ji P."/>
            <person name="Bell-Sakyi L."/>
            <person name="Cui X.M."/>
            <person name="Yuan T.T."/>
            <person name="Jiang B.G."/>
            <person name="Yang W.F."/>
            <person name="Lam T.T."/>
            <person name="Chang Q.C."/>
            <person name="Ding S.J."/>
            <person name="Wang X.J."/>
            <person name="Zhu J.G."/>
            <person name="Ruan X.D."/>
            <person name="Zhao L."/>
            <person name="Wei J.T."/>
            <person name="Ye R.Z."/>
            <person name="Que T.C."/>
            <person name="Du C.H."/>
            <person name="Zhou Y.H."/>
            <person name="Cheng J.X."/>
            <person name="Dai P.F."/>
            <person name="Guo W.B."/>
            <person name="Han X.H."/>
            <person name="Huang E.J."/>
            <person name="Li L.F."/>
            <person name="Wei W."/>
            <person name="Gao Y.C."/>
            <person name="Liu J.Z."/>
            <person name="Shao H.Z."/>
            <person name="Wang X."/>
            <person name="Wang C.C."/>
            <person name="Yang T.C."/>
            <person name="Huo Q.B."/>
            <person name="Li W."/>
            <person name="Chen H.Y."/>
            <person name="Chen S.E."/>
            <person name="Zhou L.G."/>
            <person name="Ni X.B."/>
            <person name="Tian J.H."/>
            <person name="Sheng Y."/>
            <person name="Liu T."/>
            <person name="Pan Y.S."/>
            <person name="Xia L.Y."/>
            <person name="Li J."/>
            <person name="Zhao F."/>
            <person name="Cao W.C."/>
        </authorList>
    </citation>
    <scope>NUCLEOTIDE SEQUENCE</scope>
    <source>
        <strain evidence="1">Rmic-2018</strain>
    </source>
</reference>